<evidence type="ECO:0000313" key="2">
    <source>
        <dbReference type="EMBL" id="BCN93423.1"/>
    </source>
</evidence>
<sequence length="104" mass="11540">MKNVNSISNKSALKLQVIGSLSIALFSSNSFAEEPHPGKVLLDAANCMKCHSSKPYNPQKTTSYPKLVAAVSFCNENLNTGMFEDEVEQVADYLNQTYYHHPKD</sequence>
<reference evidence="2" key="1">
    <citation type="journal article" date="2022" name="Arch. Microbiol.">
        <title>Thiomicrorhabdus immobilis sp. nov., a mesophilic sulfur-oxidizing bacterium isolated from sediment of a brackish lake in northern Japan.</title>
        <authorList>
            <person name="Kojima H."/>
            <person name="Mochizuki J."/>
            <person name="Kanda M."/>
            <person name="Watanabe T."/>
            <person name="Fukui M."/>
        </authorList>
    </citation>
    <scope>NUCLEOTIDE SEQUENCE</scope>
    <source>
        <strain evidence="2">Am19</strain>
    </source>
</reference>
<feature type="chain" id="PRO_5046105172" description="Cytochrome c domain-containing protein" evidence="1">
    <location>
        <begin position="33"/>
        <end position="104"/>
    </location>
</feature>
<keyword evidence="3" id="KW-1185">Reference proteome</keyword>
<gene>
    <name evidence="2" type="ORF">THMIRHAM_12080</name>
</gene>
<dbReference type="RefSeq" id="WP_237260541.1">
    <property type="nucleotide sequence ID" value="NZ_AP024202.1"/>
</dbReference>
<feature type="signal peptide" evidence="1">
    <location>
        <begin position="1"/>
        <end position="32"/>
    </location>
</feature>
<keyword evidence="1" id="KW-0732">Signal</keyword>
<proteinExistence type="predicted"/>
<evidence type="ECO:0000313" key="3">
    <source>
        <dbReference type="Proteomes" id="UP001054820"/>
    </source>
</evidence>
<evidence type="ECO:0008006" key="4">
    <source>
        <dbReference type="Google" id="ProtNLM"/>
    </source>
</evidence>
<evidence type="ECO:0000256" key="1">
    <source>
        <dbReference type="SAM" id="SignalP"/>
    </source>
</evidence>
<protein>
    <recommendedName>
        <fullName evidence="4">Cytochrome c domain-containing protein</fullName>
    </recommendedName>
</protein>
<accession>A0ABN6CWV6</accession>
<organism evidence="2 3">
    <name type="scientific">Thiomicrorhabdus immobilis</name>
    <dbReference type="NCBI Taxonomy" id="2791037"/>
    <lineage>
        <taxon>Bacteria</taxon>
        <taxon>Pseudomonadati</taxon>
        <taxon>Pseudomonadota</taxon>
        <taxon>Gammaproteobacteria</taxon>
        <taxon>Thiotrichales</taxon>
        <taxon>Piscirickettsiaceae</taxon>
        <taxon>Thiomicrorhabdus</taxon>
    </lineage>
</organism>
<dbReference type="Proteomes" id="UP001054820">
    <property type="component" value="Chromosome"/>
</dbReference>
<dbReference type="EMBL" id="AP024202">
    <property type="protein sequence ID" value="BCN93423.1"/>
    <property type="molecule type" value="Genomic_DNA"/>
</dbReference>
<name>A0ABN6CWV6_9GAMM</name>